<dbReference type="EMBL" id="JH719381">
    <property type="protein sequence ID" value="EJB08278.1"/>
    <property type="molecule type" value="Genomic_DNA"/>
</dbReference>
<proteinExistence type="predicted"/>
<protein>
    <submittedName>
        <fullName evidence="1">Uncharacterized protein</fullName>
    </submittedName>
</protein>
<evidence type="ECO:0000313" key="1">
    <source>
        <dbReference type="EMBL" id="EJB02290.1"/>
    </source>
</evidence>
<gene>
    <name evidence="1" type="ORF">Rleg9DRAFT_1083</name>
    <name evidence="2" type="ORF">Rleg9DRAFT_7323</name>
</gene>
<name>J0GXC3_RHILT</name>
<dbReference type="Proteomes" id="UP000005092">
    <property type="component" value="Unassembled WGS sequence"/>
</dbReference>
<sequence length="481" mass="52660">MIRLDGRVLEARYELTGGENNFELVLKADGGSGEDRLNPDYGIALKTILHRLAVIDATLTAAYLDSKGAREGLTLEERLLDPKQPCRLSEENTDKLCSMIRRSAASIAVPSAVTSSKIAVEKTGRNTTRRIRLSVSTPVFRSVRAMRTFIENGRISDRPASMRKSEQDIEEGFLAWHAMLKRGEKTGRNTWYFPSHDIRVQIGPRLVDDVPVARFGRGRIGRDWIVEINPPVIPGKENGLTTVALDNFGRRWLLRQGVLHANGVSGRIDGQVFEEKTRLSGLLIEEATRTWYAVEILDSPEGSQPLGTLEFVTRCASARTGEISPAQHAVERYGPAELSASYTLRASQSAEREVTRKQGIVWQDLFHRVQSAGGTLTKPKHALGYEVDAYVCIGSHRLLIEIKTTTAAADVYAGVGQLMIYPGLIAEVAGAKKLLMLPGEIAIPVAETVASCGITIVRYVPGDLPDSPLGWPAETLAALGL</sequence>
<dbReference type="EMBL" id="JH719381">
    <property type="protein sequence ID" value="EJB02290.1"/>
    <property type="molecule type" value="Genomic_DNA"/>
</dbReference>
<accession>J0GXC3</accession>
<organism evidence="1">
    <name type="scientific">Rhizobium leguminosarum bv. trifolii WSM597</name>
    <dbReference type="NCBI Taxonomy" id="754764"/>
    <lineage>
        <taxon>Bacteria</taxon>
        <taxon>Pseudomonadati</taxon>
        <taxon>Pseudomonadota</taxon>
        <taxon>Alphaproteobacteria</taxon>
        <taxon>Hyphomicrobiales</taxon>
        <taxon>Rhizobiaceae</taxon>
        <taxon>Rhizobium/Agrobacterium group</taxon>
        <taxon>Rhizobium</taxon>
    </lineage>
</organism>
<dbReference type="HOGENOM" id="CLU_567275_0_0_5"/>
<dbReference type="RefSeq" id="WP_003585931.1">
    <property type="nucleotide sequence ID" value="NZ_JH719381.1"/>
</dbReference>
<reference evidence="1" key="1">
    <citation type="submission" date="2012-02" db="EMBL/GenBank/DDBJ databases">
        <title>Improved High-Quality Draft Sequence of Rhizobium leguminosarum bv. trifolii WSM597.</title>
        <authorList>
            <consortium name="US DOE Joint Genome Institute"/>
            <person name="Lucas S."/>
            <person name="Han J."/>
            <person name="Lapidus A."/>
            <person name="Cheng J.-F."/>
            <person name="Goodwin L."/>
            <person name="Pitluck S."/>
            <person name="Peters L."/>
            <person name="Ovchinnikova G."/>
            <person name="Held B."/>
            <person name="Detter J.C."/>
            <person name="Han C."/>
            <person name="Tapia R."/>
            <person name="Land M."/>
            <person name="Hauser L."/>
            <person name="Kyrpides N."/>
            <person name="Ivanova N."/>
            <person name="Pagani I."/>
            <person name="Brau L."/>
            <person name="Yates R."/>
            <person name="O'Hara G."/>
            <person name="Rui T."/>
            <person name="Howieson J."/>
            <person name="Reeve W."/>
            <person name="Woyke T."/>
        </authorList>
    </citation>
    <scope>NUCLEOTIDE SEQUENCE [LARGE SCALE GENOMIC DNA]</scope>
    <source>
        <strain evidence="1">WSM597</strain>
    </source>
</reference>
<evidence type="ECO:0000313" key="2">
    <source>
        <dbReference type="EMBL" id="EJB08278.1"/>
    </source>
</evidence>
<dbReference type="OrthoDB" id="9781481at2"/>
<dbReference type="AlphaFoldDB" id="J0GXC3"/>